<organism evidence="1 2">
    <name type="scientific">Nocardioides potassii</name>
    <dbReference type="NCBI Taxonomy" id="2911371"/>
    <lineage>
        <taxon>Bacteria</taxon>
        <taxon>Bacillati</taxon>
        <taxon>Actinomycetota</taxon>
        <taxon>Actinomycetes</taxon>
        <taxon>Propionibacteriales</taxon>
        <taxon>Nocardioidaceae</taxon>
        <taxon>Nocardioides</taxon>
    </lineage>
</organism>
<reference evidence="1 2" key="1">
    <citation type="submission" date="2022-01" db="EMBL/GenBank/DDBJ databases">
        <title>Nocardioides sp. nov., an actinomycete isolated from mining soil.</title>
        <authorList>
            <person name="Liu L."/>
        </authorList>
    </citation>
    <scope>NUCLEOTIDE SEQUENCE [LARGE SCALE GENOMIC DNA]</scope>
    <source>
        <strain evidence="1 2">KLBMP 9356</strain>
    </source>
</reference>
<evidence type="ECO:0000313" key="1">
    <source>
        <dbReference type="EMBL" id="MCF6376325.1"/>
    </source>
</evidence>
<protein>
    <submittedName>
        <fullName evidence="1">Uncharacterized protein</fullName>
    </submittedName>
</protein>
<dbReference type="RefSeq" id="WP_236398120.1">
    <property type="nucleotide sequence ID" value="NZ_JAKJHZ010000003.1"/>
</dbReference>
<sequence length="91" mass="9095">MASLAAAVGAGYALGAGHEPNVPPVVAPPLVLANADLTATPSCDELLDSYVERGLEQVGPYGWGSGIVMFDSAAGSDASSPTAWSARPAPR</sequence>
<dbReference type="Proteomes" id="UP001201161">
    <property type="component" value="Unassembled WGS sequence"/>
</dbReference>
<keyword evidence="2" id="KW-1185">Reference proteome</keyword>
<comment type="caution">
    <text evidence="1">The sequence shown here is derived from an EMBL/GenBank/DDBJ whole genome shotgun (WGS) entry which is preliminary data.</text>
</comment>
<accession>A0ABS9H808</accession>
<gene>
    <name evidence="1" type="ORF">L2K70_01765</name>
</gene>
<evidence type="ECO:0000313" key="2">
    <source>
        <dbReference type="Proteomes" id="UP001201161"/>
    </source>
</evidence>
<name>A0ABS9H808_9ACTN</name>
<dbReference type="EMBL" id="JAKJHZ010000003">
    <property type="protein sequence ID" value="MCF6376325.1"/>
    <property type="molecule type" value="Genomic_DNA"/>
</dbReference>
<proteinExistence type="predicted"/>